<dbReference type="InParanoid" id="A0A1B7MXM1"/>
<evidence type="ECO:0000313" key="2">
    <source>
        <dbReference type="Proteomes" id="UP000092154"/>
    </source>
</evidence>
<keyword evidence="2" id="KW-1185">Reference proteome</keyword>
<accession>A0A1B7MXM1</accession>
<protein>
    <submittedName>
        <fullName evidence="1">Uncharacterized protein</fullName>
    </submittedName>
</protein>
<dbReference type="AlphaFoldDB" id="A0A1B7MXM1"/>
<organism evidence="1 2">
    <name type="scientific">Rhizopogon vinicolor AM-OR11-026</name>
    <dbReference type="NCBI Taxonomy" id="1314800"/>
    <lineage>
        <taxon>Eukaryota</taxon>
        <taxon>Fungi</taxon>
        <taxon>Dikarya</taxon>
        <taxon>Basidiomycota</taxon>
        <taxon>Agaricomycotina</taxon>
        <taxon>Agaricomycetes</taxon>
        <taxon>Agaricomycetidae</taxon>
        <taxon>Boletales</taxon>
        <taxon>Suillineae</taxon>
        <taxon>Rhizopogonaceae</taxon>
        <taxon>Rhizopogon</taxon>
    </lineage>
</organism>
<dbReference type="Proteomes" id="UP000092154">
    <property type="component" value="Unassembled WGS sequence"/>
</dbReference>
<evidence type="ECO:0000313" key="1">
    <source>
        <dbReference type="EMBL" id="OAX37368.1"/>
    </source>
</evidence>
<reference evidence="1 2" key="1">
    <citation type="submission" date="2016-06" db="EMBL/GenBank/DDBJ databases">
        <title>Comparative genomics of the ectomycorrhizal sister species Rhizopogon vinicolor and Rhizopogon vesiculosus (Basidiomycota: Boletales) reveals a divergence of the mating type B locus.</title>
        <authorList>
            <consortium name="DOE Joint Genome Institute"/>
            <person name="Mujic A.B."/>
            <person name="Kuo A."/>
            <person name="Tritt A."/>
            <person name="Lipzen A."/>
            <person name="Chen C."/>
            <person name="Johnson J."/>
            <person name="Sharma A."/>
            <person name="Barry K."/>
            <person name="Grigoriev I.V."/>
            <person name="Spatafora J.W."/>
        </authorList>
    </citation>
    <scope>NUCLEOTIDE SEQUENCE [LARGE SCALE GENOMIC DNA]</scope>
    <source>
        <strain evidence="1 2">AM-OR11-026</strain>
    </source>
</reference>
<name>A0A1B7MXM1_9AGAM</name>
<gene>
    <name evidence="1" type="ORF">K503DRAFT_238696</name>
</gene>
<sequence length="171" mass="19216">MVIGKTSKAAEPVYFLFYPFNPNRFKLLRLCRRFCGNVIADLLHQTLRHILLQLLCSSASALYSDLPPRRFTTNEPRQAGDSLSSTVRGMQSFPVSRILPLSVREYAPGTHLMMRFLLPRVVMSAFHSRSSRVGHNHRGDLVVNGITILSEPGELNASTLYCSRLARQAIS</sequence>
<dbReference type="EMBL" id="KV448356">
    <property type="protein sequence ID" value="OAX37368.1"/>
    <property type="molecule type" value="Genomic_DNA"/>
</dbReference>
<proteinExistence type="predicted"/>